<name>A0A916X7X9_9HYPH</name>
<evidence type="ECO:0000256" key="1">
    <source>
        <dbReference type="ARBA" id="ARBA00009437"/>
    </source>
</evidence>
<reference evidence="6" key="2">
    <citation type="submission" date="2020-09" db="EMBL/GenBank/DDBJ databases">
        <authorList>
            <person name="Sun Q."/>
            <person name="Zhou Y."/>
        </authorList>
    </citation>
    <scope>NUCLEOTIDE SEQUENCE</scope>
    <source>
        <strain evidence="6">CGMCC 1.12919</strain>
    </source>
</reference>
<accession>A0A916X7X9</accession>
<evidence type="ECO:0000313" key="6">
    <source>
        <dbReference type="EMBL" id="GGC53223.1"/>
    </source>
</evidence>
<dbReference type="Pfam" id="PF00126">
    <property type="entry name" value="HTH_1"/>
    <property type="match status" value="1"/>
</dbReference>
<organism evidence="6 7">
    <name type="scientific">Chelatococcus reniformis</name>
    <dbReference type="NCBI Taxonomy" id="1494448"/>
    <lineage>
        <taxon>Bacteria</taxon>
        <taxon>Pseudomonadati</taxon>
        <taxon>Pseudomonadota</taxon>
        <taxon>Alphaproteobacteria</taxon>
        <taxon>Hyphomicrobiales</taxon>
        <taxon>Chelatococcaceae</taxon>
        <taxon>Chelatococcus</taxon>
    </lineage>
</organism>
<dbReference type="Gene3D" id="3.40.190.10">
    <property type="entry name" value="Periplasmic binding protein-like II"/>
    <property type="match status" value="2"/>
</dbReference>
<dbReference type="InterPro" id="IPR036388">
    <property type="entry name" value="WH-like_DNA-bd_sf"/>
</dbReference>
<keyword evidence="3" id="KW-0238">DNA-binding</keyword>
<dbReference type="PROSITE" id="PS50931">
    <property type="entry name" value="HTH_LYSR"/>
    <property type="match status" value="1"/>
</dbReference>
<evidence type="ECO:0000256" key="3">
    <source>
        <dbReference type="ARBA" id="ARBA00023125"/>
    </source>
</evidence>
<dbReference type="Proteomes" id="UP000637002">
    <property type="component" value="Unassembled WGS sequence"/>
</dbReference>
<dbReference type="InterPro" id="IPR005119">
    <property type="entry name" value="LysR_subst-bd"/>
</dbReference>
<reference evidence="6" key="1">
    <citation type="journal article" date="2014" name="Int. J. Syst. Evol. Microbiol.">
        <title>Complete genome sequence of Corynebacterium casei LMG S-19264T (=DSM 44701T), isolated from a smear-ripened cheese.</title>
        <authorList>
            <consortium name="US DOE Joint Genome Institute (JGI-PGF)"/>
            <person name="Walter F."/>
            <person name="Albersmeier A."/>
            <person name="Kalinowski J."/>
            <person name="Ruckert C."/>
        </authorList>
    </citation>
    <scope>NUCLEOTIDE SEQUENCE</scope>
    <source>
        <strain evidence="6">CGMCC 1.12919</strain>
    </source>
</reference>
<comment type="caution">
    <text evidence="6">The sequence shown here is derived from an EMBL/GenBank/DDBJ whole genome shotgun (WGS) entry which is preliminary data.</text>
</comment>
<dbReference type="SUPFAM" id="SSF46785">
    <property type="entry name" value="Winged helix' DNA-binding domain"/>
    <property type="match status" value="1"/>
</dbReference>
<dbReference type="SUPFAM" id="SSF53850">
    <property type="entry name" value="Periplasmic binding protein-like II"/>
    <property type="match status" value="1"/>
</dbReference>
<evidence type="ECO:0000256" key="2">
    <source>
        <dbReference type="ARBA" id="ARBA00023015"/>
    </source>
</evidence>
<dbReference type="EMBL" id="BMGG01000002">
    <property type="protein sequence ID" value="GGC53223.1"/>
    <property type="molecule type" value="Genomic_DNA"/>
</dbReference>
<proteinExistence type="inferred from homology"/>
<feature type="domain" description="HTH lysR-type" evidence="5">
    <location>
        <begin position="1"/>
        <end position="58"/>
    </location>
</feature>
<evidence type="ECO:0000256" key="4">
    <source>
        <dbReference type="ARBA" id="ARBA00023163"/>
    </source>
</evidence>
<protein>
    <submittedName>
        <fullName evidence="6">Transcriptional regulator</fullName>
    </submittedName>
</protein>
<sequence>MDLSSLEILCAVAAERSITRAAKALGRAPSNVTIRVQQLERDLGVELFSRDGRRMTLTREGETFLSYAKRLLGLARQAREAVRPLVPAGNLRLGSMESTAASRLPGALERFHARWPSVTVKLAMGATRELIRDVLDDRLDCALIARPTDEMPGFDDVDIERVFTEELLIVLPSDHPDINDAADLRVDTLVALEPGCTYRRIAEGWGSRSPGLHTAEVTSYHAILASVAAREAVGVIPRSVLDLMPGSSPLKAHSLGDVDTLFIRRRDSRPPAFDAFRDALTAGA</sequence>
<evidence type="ECO:0000313" key="7">
    <source>
        <dbReference type="Proteomes" id="UP000637002"/>
    </source>
</evidence>
<dbReference type="InterPro" id="IPR000847">
    <property type="entry name" value="LysR_HTH_N"/>
</dbReference>
<dbReference type="PANTHER" id="PTHR30126:SF40">
    <property type="entry name" value="HTH-TYPE TRANSCRIPTIONAL REGULATOR GLTR"/>
    <property type="match status" value="1"/>
</dbReference>
<dbReference type="AlphaFoldDB" id="A0A916X7X9"/>
<dbReference type="FunFam" id="1.10.10.10:FF:000001">
    <property type="entry name" value="LysR family transcriptional regulator"/>
    <property type="match status" value="1"/>
</dbReference>
<dbReference type="Pfam" id="PF03466">
    <property type="entry name" value="LysR_substrate"/>
    <property type="match status" value="1"/>
</dbReference>
<dbReference type="PANTHER" id="PTHR30126">
    <property type="entry name" value="HTH-TYPE TRANSCRIPTIONAL REGULATOR"/>
    <property type="match status" value="1"/>
</dbReference>
<gene>
    <name evidence="6" type="ORF">GCM10010994_10370</name>
</gene>
<dbReference type="Gene3D" id="1.10.10.10">
    <property type="entry name" value="Winged helix-like DNA-binding domain superfamily/Winged helix DNA-binding domain"/>
    <property type="match status" value="1"/>
</dbReference>
<comment type="similarity">
    <text evidence="1">Belongs to the LysR transcriptional regulatory family.</text>
</comment>
<keyword evidence="4" id="KW-0804">Transcription</keyword>
<keyword evidence="2" id="KW-0805">Transcription regulation</keyword>
<dbReference type="GO" id="GO:0003700">
    <property type="term" value="F:DNA-binding transcription factor activity"/>
    <property type="evidence" value="ECO:0007669"/>
    <property type="project" value="InterPro"/>
</dbReference>
<dbReference type="RefSeq" id="WP_188608087.1">
    <property type="nucleotide sequence ID" value="NZ_BMGG01000002.1"/>
</dbReference>
<keyword evidence="7" id="KW-1185">Reference proteome</keyword>
<evidence type="ECO:0000259" key="5">
    <source>
        <dbReference type="PROSITE" id="PS50931"/>
    </source>
</evidence>
<dbReference type="InterPro" id="IPR036390">
    <property type="entry name" value="WH_DNA-bd_sf"/>
</dbReference>
<dbReference type="GO" id="GO:0000976">
    <property type="term" value="F:transcription cis-regulatory region binding"/>
    <property type="evidence" value="ECO:0007669"/>
    <property type="project" value="TreeGrafter"/>
</dbReference>